<reference evidence="12" key="1">
    <citation type="submission" date="2015-03" db="EMBL/GenBank/DDBJ databases">
        <title>Wuchereria bancrofti Genome Sequencing Papua New Guinea Strain.</title>
        <authorList>
            <person name="Small S.T."/>
            <person name="Serre D."/>
            <person name="Zimmerman P.A."/>
        </authorList>
    </citation>
    <scope>NUCLEOTIDE SEQUENCE [LARGE SCALE GENOMIC DNA]</scope>
    <source>
        <strain evidence="12">pt0022</strain>
    </source>
</reference>
<feature type="region of interest" description="Disordered" evidence="9">
    <location>
        <begin position="796"/>
        <end position="815"/>
    </location>
</feature>
<evidence type="ECO:0000256" key="3">
    <source>
        <dbReference type="ARBA" id="ARBA00022729"/>
    </source>
</evidence>
<dbReference type="PANTHER" id="PTHR24026:SF133">
    <property type="entry name" value="CADHERIN-RELATED FAMILY MEMBER 2"/>
    <property type="match status" value="1"/>
</dbReference>
<evidence type="ECO:0000313" key="12">
    <source>
        <dbReference type="Proteomes" id="UP000093561"/>
    </source>
</evidence>
<dbReference type="InterPro" id="IPR002126">
    <property type="entry name" value="Cadherin-like_dom"/>
</dbReference>
<feature type="chain" id="PRO_5041917697" description="Cadherin domain-containing protein" evidence="10">
    <location>
        <begin position="16"/>
        <end position="2032"/>
    </location>
</feature>
<evidence type="ECO:0000256" key="7">
    <source>
        <dbReference type="ARBA" id="ARBA00023136"/>
    </source>
</evidence>
<feature type="domain" description="Cadherin" evidence="11">
    <location>
        <begin position="1622"/>
        <end position="1725"/>
    </location>
</feature>
<dbReference type="Proteomes" id="UP000093561">
    <property type="component" value="Unassembled WGS sequence"/>
</dbReference>
<feature type="domain" description="Cadherin" evidence="11">
    <location>
        <begin position="1838"/>
        <end position="1954"/>
    </location>
</feature>
<dbReference type="PANTHER" id="PTHR24026">
    <property type="entry name" value="FAT ATYPICAL CADHERIN-RELATED"/>
    <property type="match status" value="1"/>
</dbReference>
<dbReference type="GO" id="GO:0005886">
    <property type="term" value="C:plasma membrane"/>
    <property type="evidence" value="ECO:0007669"/>
    <property type="project" value="InterPro"/>
</dbReference>
<dbReference type="InterPro" id="IPR015919">
    <property type="entry name" value="Cadherin-like_sf"/>
</dbReference>
<protein>
    <recommendedName>
        <fullName evidence="11">Cadherin domain-containing protein</fullName>
    </recommendedName>
</protein>
<accession>A0AAF5PW43</accession>
<dbReference type="GO" id="GO:0007156">
    <property type="term" value="P:homophilic cell adhesion via plasma membrane adhesion molecules"/>
    <property type="evidence" value="ECO:0007669"/>
    <property type="project" value="InterPro"/>
</dbReference>
<evidence type="ECO:0000256" key="5">
    <source>
        <dbReference type="ARBA" id="ARBA00022837"/>
    </source>
</evidence>
<dbReference type="SMART" id="SM00112">
    <property type="entry name" value="CA"/>
    <property type="match status" value="4"/>
</dbReference>
<evidence type="ECO:0000313" key="13">
    <source>
        <dbReference type="WBParaSite" id="mrna-Wban_06262"/>
    </source>
</evidence>
<reference evidence="12" key="2">
    <citation type="journal article" date="2016" name="Mol. Ecol.">
        <title>Population genomics of the filarial nematode parasite Wuchereria bancrofti from mosquitoes.</title>
        <authorList>
            <person name="Small S.T."/>
            <person name="Reimer L.J."/>
            <person name="Tisch D.J."/>
            <person name="King C.L."/>
            <person name="Christensen B.M."/>
            <person name="Siba P.M."/>
            <person name="Kazura J.W."/>
            <person name="Serre D."/>
            <person name="Zimmerman P.A."/>
        </authorList>
    </citation>
    <scope>NUCLEOTIDE SEQUENCE</scope>
    <source>
        <strain evidence="12">pt0022</strain>
    </source>
</reference>
<dbReference type="PRINTS" id="PR00205">
    <property type="entry name" value="CADHERIN"/>
</dbReference>
<comment type="subcellular location">
    <subcellularLocation>
        <location evidence="1">Membrane</location>
        <topology evidence="1">Single-pass membrane protein</topology>
    </subcellularLocation>
</comment>
<dbReference type="Gene3D" id="2.60.40.60">
    <property type="entry name" value="Cadherins"/>
    <property type="match status" value="5"/>
</dbReference>
<evidence type="ECO:0000256" key="10">
    <source>
        <dbReference type="SAM" id="SignalP"/>
    </source>
</evidence>
<feature type="domain" description="Cadherin" evidence="11">
    <location>
        <begin position="1730"/>
        <end position="1837"/>
    </location>
</feature>
<evidence type="ECO:0000256" key="9">
    <source>
        <dbReference type="SAM" id="MobiDB-lite"/>
    </source>
</evidence>
<organism evidence="12 13">
    <name type="scientific">Wuchereria bancrofti</name>
    <dbReference type="NCBI Taxonomy" id="6293"/>
    <lineage>
        <taxon>Eukaryota</taxon>
        <taxon>Metazoa</taxon>
        <taxon>Ecdysozoa</taxon>
        <taxon>Nematoda</taxon>
        <taxon>Chromadorea</taxon>
        <taxon>Rhabditida</taxon>
        <taxon>Spirurina</taxon>
        <taxon>Spiruromorpha</taxon>
        <taxon>Filarioidea</taxon>
        <taxon>Onchocercidae</taxon>
        <taxon>Wuchereria</taxon>
    </lineage>
</organism>
<evidence type="ECO:0000256" key="6">
    <source>
        <dbReference type="ARBA" id="ARBA00022989"/>
    </source>
</evidence>
<proteinExistence type="predicted"/>
<keyword evidence="7" id="KW-0472">Membrane</keyword>
<name>A0AAF5PW43_WUCBA</name>
<dbReference type="CDD" id="cd11304">
    <property type="entry name" value="Cadherin_repeat"/>
    <property type="match status" value="5"/>
</dbReference>
<feature type="compositionally biased region" description="Polar residues" evidence="9">
    <location>
        <begin position="909"/>
        <end position="925"/>
    </location>
</feature>
<dbReference type="PROSITE" id="PS00232">
    <property type="entry name" value="CADHERIN_1"/>
    <property type="match status" value="1"/>
</dbReference>
<keyword evidence="5 8" id="KW-0106">Calcium</keyword>
<evidence type="ECO:0000256" key="8">
    <source>
        <dbReference type="PROSITE-ProRule" id="PRU00043"/>
    </source>
</evidence>
<keyword evidence="4" id="KW-0677">Repeat</keyword>
<keyword evidence="3 10" id="KW-0732">Signal</keyword>
<dbReference type="PROSITE" id="PS50268">
    <property type="entry name" value="CADHERIN_2"/>
    <property type="match status" value="4"/>
</dbReference>
<feature type="domain" description="Cadherin" evidence="11">
    <location>
        <begin position="1193"/>
        <end position="1297"/>
    </location>
</feature>
<reference evidence="13" key="3">
    <citation type="submission" date="2024-02" db="UniProtKB">
        <authorList>
            <consortium name="WormBaseParasite"/>
        </authorList>
    </citation>
    <scope>IDENTIFICATION</scope>
    <source>
        <strain evidence="13">pt0022</strain>
    </source>
</reference>
<evidence type="ECO:0000256" key="4">
    <source>
        <dbReference type="ARBA" id="ARBA00022737"/>
    </source>
</evidence>
<dbReference type="WBParaSite" id="mrna-Wban_06262">
    <property type="protein sequence ID" value="mrna-Wban_06262"/>
    <property type="gene ID" value="Wban_06262"/>
</dbReference>
<dbReference type="InterPro" id="IPR020894">
    <property type="entry name" value="Cadherin_CS"/>
</dbReference>
<evidence type="ECO:0000256" key="1">
    <source>
        <dbReference type="ARBA" id="ARBA00004167"/>
    </source>
</evidence>
<dbReference type="Pfam" id="PF00028">
    <property type="entry name" value="Cadherin"/>
    <property type="match status" value="2"/>
</dbReference>
<feature type="compositionally biased region" description="Low complexity" evidence="9">
    <location>
        <begin position="800"/>
        <end position="811"/>
    </location>
</feature>
<dbReference type="SUPFAM" id="SSF49313">
    <property type="entry name" value="Cadherin-like"/>
    <property type="match status" value="6"/>
</dbReference>
<keyword evidence="2" id="KW-0812">Transmembrane</keyword>
<sequence>MLIWLWILLASETCGQISFTKMNENEIFDVAFGKFISGADLPNNDPSTSKFGMIRDKPDDSMFDYLKKSDDINNHNIFGKQSFENDMMSIPSSERMLEKLSPSVLDGSLMIVGEKATDEILKEFREDGTMHSVTTQTNDNLQRPASQMSEFLHSVADEDTAEKLVQDSNFIHAKENWNLSQSHMKNSLDFLTVNTPISNLKMATGTDDSTLNIMDYTAGSIPNSPITWSNPQIFIEPVHIEKFHSAHDTFNSSIEFICMLPEVVFCVTDLLSNDSYRLRIVYTSTKNITNFNLPLTIRTRSHGRDSYTSWNASIHFITDHLNPENKIRAEISSMTTEQTVGHEVETRNDKEFPVQPNFIALEEQSVSILNKSSINQSEQATKKPKAPVFIFMPHFEHNNYEIYVPEGKNKDSMIVAVVYFLTHTDSIETKFSIQSEPLQWFYLGEMETETNANRLIIAIKLMLHDGADVDFRKTNNGQYKFQIKASQGKFETSTDINVEVLTFATKRASYSSELTTISSSTETSFMEEFTIPKLSTDSEHYTVTGSEDISEIGPGITTVTIPNLKQVDIDTSTARGSWNIKKMQTEPTKGSSESTGETAIEKLSNVQEIEATESVLGPEFPRVTASRSWQAIATLSLFPEESSMRENFVENFQSTIHDTETTTNAAESETEKRSKGFFFLKVNEITKHQLESVTKAVPSSFRESEFKQLSETVPENWTDFPNKEILNKKQNMDGFEPLQDSEIISVTLPENFQKVGSTNSDIDNLDDTHYISVSSEEGTSVSTKFYKNALTIEIDESTKNNENNNNFSSSSQEQLPVDNNKLKMTAASSIQNSNNLFANSPVEDGKSLQEEFGASFMSLTTTPAVDDSGDNVDNMHWSKHFQENSRKSASNFKISEDDLMIHKLNTNNDDINTHSADNDNTSYDDINTDDEDKHHTSSNINAFAGKGYTDNISTISDNVDTTVTSNDTIKTIDVERGSNTISRQQMSISLTDKLHMNLDYETNESWNQNDNENFEINKLQQTQLTNSDKSTIAVVLHPETIRTETEAKEEWPEEDDSLENGFRISEMELKETMIDMKLKTSEGDKYILPYEFRDSDILSDLDIIITASNMDPNDVIMVSVNSSALEVIPHRMQPGKTVFLAIRDAEKLDRDLLDGPVVVKVTASQRTRPSVTSSKVISIMRDENLSNEAPAFLFPEYDFHISEGSITGQKVGQMEVEFMDHREHPITYQLIGPGSELFAINGGTVSVSCPSVLPCLDREQTTAYHLLAIVTDLNGLNSIPAIVRIHIDDRNDNGPILETLQNDITVSNGRLTKPFVVKVKDNDAAPYNINEISIDGPASAFISLEKVRDDIYYGRLWSLPAAGTYQLNITARDPDGNIPEQKITVNAQVLNTVTKAHFKRAKYERTINTEKLFKGNPILQPELENAPLDTLRFILLRDDPGWLSVDEYTGNVIVGDVPRTGIVSGKYSSSIAALNRTDGRLITESVLVLTVISDSHVKKLFTKKLLVETLRKDPTASRQTIQILPEYNKASIAIVRDSISAVDEQLHHIHIDKNAISNSHGMIIMDMKRLQQIRMLQFNLSSKEDANDSAKVMLFLSSEPVEMEHERKRQAQPRFGYPWRNDMNIIPIKLVENSPEGYTIISLPAYNPMNGAKVMDLRLSGEMTQHFTVDGRSGDVHVIKPFDFEAMESESHIFDLLLIAGEEPYDTVAILRIEIIDVDDNPPKIAKFGDYNFENLTISENSRPGTVLFEVQISDPDYLYGKTGVFNYALSGKGAANFQVKKVNDTVAVIVSPAADLDREKIEEMVILLKVTDSGGNSDSIVAMITIMDVNDNVPIFLHNEYKVEAVENWPEAMVLTYVHAEDKDKGLNADIRYSLSPRNNQYFEIDSISGLIRAKKALIGLARAHSYDFSVVASDQGMPPLSATAAVSIHVLESTSLSHTGDNKGIHIVSPSVHFTLQLDENIPANDRVYVVQAKIGGFNELFGREIKYSIMPVDNVTDAGWFTIDTISGDLFTLQELDHELQPAITVSLS</sequence>
<evidence type="ECO:0000256" key="2">
    <source>
        <dbReference type="ARBA" id="ARBA00022692"/>
    </source>
</evidence>
<feature type="signal peptide" evidence="10">
    <location>
        <begin position="1"/>
        <end position="15"/>
    </location>
</feature>
<dbReference type="GO" id="GO:0005509">
    <property type="term" value="F:calcium ion binding"/>
    <property type="evidence" value="ECO:0007669"/>
    <property type="project" value="UniProtKB-UniRule"/>
</dbReference>
<keyword evidence="6" id="KW-1133">Transmembrane helix</keyword>
<dbReference type="FunFam" id="2.60.40.60:FF:000033">
    <property type="entry name" value="FAT atypical cadherin 1"/>
    <property type="match status" value="1"/>
</dbReference>
<evidence type="ECO:0000259" key="11">
    <source>
        <dbReference type="PROSITE" id="PS50268"/>
    </source>
</evidence>
<feature type="region of interest" description="Disordered" evidence="9">
    <location>
        <begin position="909"/>
        <end position="934"/>
    </location>
</feature>